<dbReference type="Pfam" id="PF08448">
    <property type="entry name" value="PAS_4"/>
    <property type="match status" value="1"/>
</dbReference>
<evidence type="ECO:0000259" key="8">
    <source>
        <dbReference type="PROSITE" id="PS50109"/>
    </source>
</evidence>
<keyword evidence="7" id="KW-0812">Transmembrane</keyword>
<dbReference type="InterPro" id="IPR003594">
    <property type="entry name" value="HATPase_dom"/>
</dbReference>
<dbReference type="CDD" id="cd18774">
    <property type="entry name" value="PDC2_HK_sensor"/>
    <property type="match status" value="1"/>
</dbReference>
<dbReference type="SMART" id="SM00091">
    <property type="entry name" value="PAS"/>
    <property type="match status" value="3"/>
</dbReference>
<dbReference type="InterPro" id="IPR013656">
    <property type="entry name" value="PAS_4"/>
</dbReference>
<evidence type="ECO:0000259" key="10">
    <source>
        <dbReference type="PROSITE" id="PS50112"/>
    </source>
</evidence>
<dbReference type="InterPro" id="IPR000014">
    <property type="entry name" value="PAS"/>
</dbReference>
<dbReference type="InterPro" id="IPR000700">
    <property type="entry name" value="PAS-assoc_C"/>
</dbReference>
<evidence type="ECO:0000259" key="9">
    <source>
        <dbReference type="PROSITE" id="PS50110"/>
    </source>
</evidence>
<dbReference type="InterPro" id="IPR004358">
    <property type="entry name" value="Sig_transdc_His_kin-like_C"/>
</dbReference>
<dbReference type="InterPro" id="IPR003018">
    <property type="entry name" value="GAF"/>
</dbReference>
<dbReference type="Gene3D" id="3.30.565.10">
    <property type="entry name" value="Histidine kinase-like ATPase, C-terminal domain"/>
    <property type="match status" value="1"/>
</dbReference>
<feature type="coiled-coil region" evidence="6">
    <location>
        <begin position="628"/>
        <end position="655"/>
    </location>
</feature>
<feature type="modified residue" description="4-aspartylphosphate" evidence="5">
    <location>
        <position position="1197"/>
    </location>
</feature>
<keyword evidence="5" id="KW-0597">Phosphoprotein</keyword>
<dbReference type="SMART" id="SM00086">
    <property type="entry name" value="PAC"/>
    <property type="match status" value="3"/>
</dbReference>
<dbReference type="Gene3D" id="3.40.50.2300">
    <property type="match status" value="1"/>
</dbReference>
<comment type="catalytic activity">
    <reaction evidence="1">
        <text>ATP + protein L-histidine = ADP + protein N-phospho-L-histidine.</text>
        <dbReference type="EC" id="2.7.13.3"/>
    </reaction>
</comment>
<dbReference type="PROSITE" id="PS50109">
    <property type="entry name" value="HIS_KIN"/>
    <property type="match status" value="1"/>
</dbReference>
<feature type="domain" description="PAC" evidence="11">
    <location>
        <begin position="843"/>
        <end position="896"/>
    </location>
</feature>
<dbReference type="CDD" id="cd00130">
    <property type="entry name" value="PAS"/>
    <property type="match status" value="3"/>
</dbReference>
<feature type="transmembrane region" description="Helical" evidence="7">
    <location>
        <begin position="304"/>
        <end position="326"/>
    </location>
</feature>
<dbReference type="GO" id="GO:0000155">
    <property type="term" value="F:phosphorelay sensor kinase activity"/>
    <property type="evidence" value="ECO:0007669"/>
    <property type="project" value="InterPro"/>
</dbReference>
<evidence type="ECO:0000256" key="4">
    <source>
        <dbReference type="ARBA" id="ARBA00022777"/>
    </source>
</evidence>
<dbReference type="InterPro" id="IPR001610">
    <property type="entry name" value="PAC"/>
</dbReference>
<dbReference type="SUPFAM" id="SSF55781">
    <property type="entry name" value="GAF domain-like"/>
    <property type="match status" value="1"/>
</dbReference>
<keyword evidence="3" id="KW-0808">Transferase</keyword>
<evidence type="ECO:0000256" key="3">
    <source>
        <dbReference type="ARBA" id="ARBA00022679"/>
    </source>
</evidence>
<keyword evidence="7" id="KW-0472">Membrane</keyword>
<dbReference type="SUPFAM" id="SSF55785">
    <property type="entry name" value="PYP-like sensor domain (PAS domain)"/>
    <property type="match status" value="3"/>
</dbReference>
<dbReference type="InterPro" id="IPR029016">
    <property type="entry name" value="GAF-like_dom_sf"/>
</dbReference>
<feature type="domain" description="PAC" evidence="11">
    <location>
        <begin position="718"/>
        <end position="767"/>
    </location>
</feature>
<dbReference type="AlphaFoldDB" id="A0AA48K9L8"/>
<evidence type="ECO:0000256" key="6">
    <source>
        <dbReference type="SAM" id="Coils"/>
    </source>
</evidence>
<dbReference type="PROSITE" id="PS50113">
    <property type="entry name" value="PAC"/>
    <property type="match status" value="2"/>
</dbReference>
<dbReference type="Gene3D" id="2.10.70.100">
    <property type="match status" value="1"/>
</dbReference>
<name>A0AA48K9L8_9BACT</name>
<evidence type="ECO:0000256" key="5">
    <source>
        <dbReference type="PROSITE-ProRule" id="PRU00169"/>
    </source>
</evidence>
<dbReference type="SMART" id="SM00065">
    <property type="entry name" value="GAF"/>
    <property type="match status" value="1"/>
</dbReference>
<evidence type="ECO:0000313" key="12">
    <source>
        <dbReference type="EMBL" id="BDU73205.1"/>
    </source>
</evidence>
<dbReference type="SUPFAM" id="SSF55874">
    <property type="entry name" value="ATPase domain of HSP90 chaperone/DNA topoisomerase II/histidine kinase"/>
    <property type="match status" value="1"/>
</dbReference>
<dbReference type="PRINTS" id="PR00344">
    <property type="entry name" value="BCTRLSENSOR"/>
</dbReference>
<dbReference type="InterPro" id="IPR036890">
    <property type="entry name" value="HATPase_C_sf"/>
</dbReference>
<protein>
    <recommendedName>
        <fullName evidence="2">histidine kinase</fullName>
        <ecNumber evidence="2">2.7.13.3</ecNumber>
    </recommendedName>
</protein>
<dbReference type="Gene3D" id="3.30.450.40">
    <property type="match status" value="1"/>
</dbReference>
<evidence type="ECO:0000256" key="1">
    <source>
        <dbReference type="ARBA" id="ARBA00000085"/>
    </source>
</evidence>
<dbReference type="SMART" id="SM00448">
    <property type="entry name" value="REC"/>
    <property type="match status" value="1"/>
</dbReference>
<dbReference type="Proteomes" id="UP001238179">
    <property type="component" value="Chromosome"/>
</dbReference>
<dbReference type="Pfam" id="PF00072">
    <property type="entry name" value="Response_reg"/>
    <property type="match status" value="1"/>
</dbReference>
<dbReference type="InterPro" id="IPR035965">
    <property type="entry name" value="PAS-like_dom_sf"/>
</dbReference>
<keyword evidence="7" id="KW-1133">Transmembrane helix</keyword>
<evidence type="ECO:0000259" key="11">
    <source>
        <dbReference type="PROSITE" id="PS50113"/>
    </source>
</evidence>
<dbReference type="PANTHER" id="PTHR43065">
    <property type="entry name" value="SENSOR HISTIDINE KINASE"/>
    <property type="match status" value="1"/>
</dbReference>
<dbReference type="InterPro" id="IPR001789">
    <property type="entry name" value="Sig_transdc_resp-reg_receiver"/>
</dbReference>
<dbReference type="KEGG" id="msil:METEAL_23790"/>
<dbReference type="EC" id="2.7.13.3" evidence="2"/>
<dbReference type="Gene3D" id="3.30.450.20">
    <property type="entry name" value="PAS domain"/>
    <property type="match status" value="3"/>
</dbReference>
<dbReference type="InterPro" id="IPR036097">
    <property type="entry name" value="HisK_dim/P_sf"/>
</dbReference>
<proteinExistence type="predicted"/>
<evidence type="ECO:0000256" key="7">
    <source>
        <dbReference type="SAM" id="Phobius"/>
    </source>
</evidence>
<keyword evidence="4" id="KW-0418">Kinase</keyword>
<dbReference type="InterPro" id="IPR005467">
    <property type="entry name" value="His_kinase_dom"/>
</dbReference>
<keyword evidence="13" id="KW-1185">Reference proteome</keyword>
<dbReference type="NCBIfam" id="TIGR00229">
    <property type="entry name" value="sensory_box"/>
    <property type="match status" value="2"/>
</dbReference>
<dbReference type="SUPFAM" id="SSF47384">
    <property type="entry name" value="Homodimeric domain of signal transducing histidine kinase"/>
    <property type="match status" value="1"/>
</dbReference>
<reference evidence="13" key="1">
    <citation type="journal article" date="2023" name="Int. J. Syst. Evol. Microbiol.">
        <title>Mesoterricola silvestris gen. nov., sp. nov., Mesoterricola sediminis sp. nov., Geothrix oryzae sp. nov., Geothrix edaphica sp. nov., Geothrix rubra sp. nov., and Geothrix limicola sp. nov., six novel members of Acidobacteriota isolated from soils.</title>
        <authorList>
            <person name="Itoh H."/>
            <person name="Sugisawa Y."/>
            <person name="Mise K."/>
            <person name="Xu Z."/>
            <person name="Kuniyasu M."/>
            <person name="Ushijima N."/>
            <person name="Kawano K."/>
            <person name="Kobayashi E."/>
            <person name="Shiratori Y."/>
            <person name="Masuda Y."/>
            <person name="Senoo K."/>
        </authorList>
    </citation>
    <scope>NUCLEOTIDE SEQUENCE [LARGE SCALE GENOMIC DNA]</scope>
    <source>
        <strain evidence="13">W79</strain>
    </source>
</reference>
<dbReference type="Pfam" id="PF08447">
    <property type="entry name" value="PAS_3"/>
    <property type="match status" value="1"/>
</dbReference>
<dbReference type="SMART" id="SM00387">
    <property type="entry name" value="HATPase_c"/>
    <property type="match status" value="1"/>
</dbReference>
<dbReference type="Pfam" id="PF13185">
    <property type="entry name" value="GAF_2"/>
    <property type="match status" value="1"/>
</dbReference>
<keyword evidence="6" id="KW-0175">Coiled coil</keyword>
<organism evidence="12 13">
    <name type="scientific">Mesoterricola silvestris</name>
    <dbReference type="NCBI Taxonomy" id="2927979"/>
    <lineage>
        <taxon>Bacteria</taxon>
        <taxon>Pseudomonadati</taxon>
        <taxon>Acidobacteriota</taxon>
        <taxon>Holophagae</taxon>
        <taxon>Holophagales</taxon>
        <taxon>Holophagaceae</taxon>
        <taxon>Mesoterricola</taxon>
    </lineage>
</organism>
<dbReference type="PANTHER" id="PTHR43065:SF42">
    <property type="entry name" value="TWO-COMPONENT SENSOR PPRA"/>
    <property type="match status" value="1"/>
</dbReference>
<dbReference type="SUPFAM" id="SSF52172">
    <property type="entry name" value="CheY-like"/>
    <property type="match status" value="1"/>
</dbReference>
<feature type="domain" description="Histidine kinase" evidence="8">
    <location>
        <begin position="916"/>
        <end position="1125"/>
    </location>
</feature>
<sequence length="1273" mass="137895">MTPPTPSHPAEPSRLPLGLVLTFCLGVALVGLGSYVIQKGLVRRSALNQLSMVADLKVEEIGAWMEARKASALEDSMGTAMALDVDRRLRTGRWSEGGQEQWLTRIRALEGLHGYRDVSLLGPDGALLLSSRGLPSGPDALEREALEAARRATAPFFTSIHLDADFPERPLTLDLVSPLVAMDKGGSRVVGFMAYRLDPGVFLFPLLRKWPMVTESAETILAERQGGDAVFLSELRHTREPALARRVPLTSRTVLAVQALSKNPGLLEGVDYRGIPVLGAGRPVPGTPWVLVAKQDKAELFRPLLARTLGLTLAASAVLLAIFLQIRALLQRRNRLMQANSEAQYQALFDSMADSVFLIGPDNRFLNANRVAVERLGYSLEELRGLGPADINPPEAAPAVGEVLATLAREGQSTFETVHLGKDGTPMPVEVRSRRVVIGGQTVIVSSARDISDRLAQEAEILRMNQLYAALSQVNQAIVWCPTREALLKKICEVMVDFGKFRLAWIGWDDPSTHEVAVVASHGDDQGYLDGMRVRSDDSPLGRGSVGTAIRTGRPSIFRDIPGAPAFQPWRDRAERSGIVSSASLPISQGGAVVGALTVYAAVADVFGPHELALLEEAAGDISFALDHLELDARRKKAEEELRASEARLVRAEGVAAFGNWDLDLETNIASVSQGACRIYGLAHSRFVMPEVQAQVLPAYRPILDAALRDLVEAGTPYDVEFEITRADNGQLRTIHSVAEYDPARRTVFGVIKDMTERKQMEDVLKEREYFFRESQRAAGIGSYRADFVGDSWTSSAVLDAIFGIGPDFARTIPGWMELIHPEDREGMSRYLAEHVIGGRRPFDREYRIVRRSDGAVRWVRGCGEGVLDAQGTCVGLMGTIQDITDSRLAAQENALLQAQLVQAQKMESLGVLAGGVAHDMNNVLGAVLALSSAHLTLHPEDSATFKAFDTIRKAATRGGKMVQSLLHFARKNPTERRSIDFNALILEEARLLERTTLAKVRLELNLAPDLRRILGDPGSLAGAVMNLCVNAVDALGDNGVLILHTRNLGGDRVEVRIEDNGCGMPAEVLEKAMDPFFTTKGDGKGTGLGLSLVYATVKAHGGTVEIQSEPGQGTRVLLRFPAEAAPPVEPQPEPAPGPEALPAPFKVLVVDDDDLVLSSTQMVVEFLGHTPFTAAGGEEALDRVRQGLRPDLVILDMNMPGLGGAETLKELRPLLPTVPVLLATGRVDQGALDLVAAHPHVHLLPKPFSMQDLQKMLRNLPIPSLGGTASKG</sequence>
<evidence type="ECO:0000313" key="13">
    <source>
        <dbReference type="Proteomes" id="UP001238179"/>
    </source>
</evidence>
<dbReference type="Gene3D" id="1.10.287.130">
    <property type="match status" value="1"/>
</dbReference>
<dbReference type="EMBL" id="AP027080">
    <property type="protein sequence ID" value="BDU73205.1"/>
    <property type="molecule type" value="Genomic_DNA"/>
</dbReference>
<feature type="domain" description="PAS" evidence="10">
    <location>
        <begin position="341"/>
        <end position="411"/>
    </location>
</feature>
<dbReference type="InterPro" id="IPR011006">
    <property type="entry name" value="CheY-like_superfamily"/>
</dbReference>
<accession>A0AA48K9L8</accession>
<evidence type="ECO:0000256" key="2">
    <source>
        <dbReference type="ARBA" id="ARBA00012438"/>
    </source>
</evidence>
<dbReference type="PROSITE" id="PS50110">
    <property type="entry name" value="RESPONSE_REGULATORY"/>
    <property type="match status" value="1"/>
</dbReference>
<dbReference type="InterPro" id="IPR013655">
    <property type="entry name" value="PAS_fold_3"/>
</dbReference>
<dbReference type="PROSITE" id="PS50112">
    <property type="entry name" value="PAS"/>
    <property type="match status" value="1"/>
</dbReference>
<gene>
    <name evidence="12" type="ORF">METEAL_23790</name>
</gene>
<dbReference type="Pfam" id="PF02518">
    <property type="entry name" value="HATPase_c"/>
    <property type="match status" value="1"/>
</dbReference>
<feature type="transmembrane region" description="Helical" evidence="7">
    <location>
        <begin position="15"/>
        <end position="37"/>
    </location>
</feature>
<feature type="domain" description="Response regulatory" evidence="9">
    <location>
        <begin position="1147"/>
        <end position="1262"/>
    </location>
</feature>